<keyword evidence="2" id="KW-1185">Reference proteome</keyword>
<accession>A0A7D5KWD3</accession>
<dbReference type="EMBL" id="CP058529">
    <property type="protein sequence ID" value="QLG26458.1"/>
    <property type="molecule type" value="Genomic_DNA"/>
</dbReference>
<evidence type="ECO:0000313" key="1">
    <source>
        <dbReference type="EMBL" id="QLG26458.1"/>
    </source>
</evidence>
<dbReference type="InterPro" id="IPR019587">
    <property type="entry name" value="Polyketide_cyclase/dehydratase"/>
</dbReference>
<dbReference type="InterPro" id="IPR023393">
    <property type="entry name" value="START-like_dom_sf"/>
</dbReference>
<dbReference type="AlphaFoldDB" id="A0A7D5KWD3"/>
<evidence type="ECO:0000313" key="2">
    <source>
        <dbReference type="Proteomes" id="UP000509750"/>
    </source>
</evidence>
<dbReference type="CDD" id="cd07812">
    <property type="entry name" value="SRPBCC"/>
    <property type="match status" value="1"/>
</dbReference>
<dbReference type="SUPFAM" id="SSF55961">
    <property type="entry name" value="Bet v1-like"/>
    <property type="match status" value="1"/>
</dbReference>
<organism evidence="1 2">
    <name type="scientific">Halorarum halophilum</name>
    <dbReference type="NCBI Taxonomy" id="2743090"/>
    <lineage>
        <taxon>Archaea</taxon>
        <taxon>Methanobacteriati</taxon>
        <taxon>Methanobacteriota</taxon>
        <taxon>Stenosarchaea group</taxon>
        <taxon>Halobacteria</taxon>
        <taxon>Halobacteriales</taxon>
        <taxon>Haloferacaceae</taxon>
        <taxon>Halorarum</taxon>
    </lineage>
</organism>
<gene>
    <name evidence="1" type="ORF">HUG10_02400</name>
</gene>
<sequence length="180" mass="20984">MDELVVSTDVYVPPDEVYEFLRDFEGYSRFTEYLKRVERIHGDGGVGSRYALRFAWWKLTYTARSEVTEVDPPRRIDWRVTKDIDAHGFWRIDPFEELPATAPEYADEGCRVTFEVRFDAESADTSAVSLPRFVSFDRVLGMVRPKVQEEAERIVRRAVRELEGRDRDVRLEVRSDGGLV</sequence>
<protein>
    <submittedName>
        <fullName evidence="1">SRPBCC family protein</fullName>
    </submittedName>
</protein>
<dbReference type="Proteomes" id="UP000509750">
    <property type="component" value="Chromosome"/>
</dbReference>
<dbReference type="OrthoDB" id="167073at2157"/>
<dbReference type="GeneID" id="56027647"/>
<dbReference type="Pfam" id="PF10604">
    <property type="entry name" value="Polyketide_cyc2"/>
    <property type="match status" value="1"/>
</dbReference>
<name>A0A7D5KWD3_9EURY</name>
<dbReference type="RefSeq" id="WP_179168033.1">
    <property type="nucleotide sequence ID" value="NZ_CP058529.1"/>
</dbReference>
<dbReference type="KEGG" id="halg:HUG10_02400"/>
<reference evidence="1 2" key="1">
    <citation type="submission" date="2020-07" db="EMBL/GenBank/DDBJ databases">
        <title>Gai3-2, isolated from salt lake.</title>
        <authorList>
            <person name="Cui H."/>
            <person name="Shi X."/>
        </authorList>
    </citation>
    <scope>NUCLEOTIDE SEQUENCE [LARGE SCALE GENOMIC DNA]</scope>
    <source>
        <strain evidence="1 2">Gai3-2</strain>
    </source>
</reference>
<proteinExistence type="predicted"/>
<dbReference type="Gene3D" id="3.30.530.20">
    <property type="match status" value="1"/>
</dbReference>